<accession>A0A1Y1QDR9</accession>
<reference evidence="1 2" key="1">
    <citation type="submission" date="2017-01" db="EMBL/GenBank/DDBJ databases">
        <title>Novel large sulfur bacteria in the metagenomes of groundwater-fed chemosynthetic microbial mats in the Lake Huron basin.</title>
        <authorList>
            <person name="Sharrar A.M."/>
            <person name="Flood B.E."/>
            <person name="Bailey J.V."/>
            <person name="Jones D.S."/>
            <person name="Biddanda B."/>
            <person name="Ruberg S.A."/>
            <person name="Marcus D.N."/>
            <person name="Dick G.J."/>
        </authorList>
    </citation>
    <scope>NUCLEOTIDE SEQUENCE [LARGE SCALE GENOMIC DNA]</scope>
    <source>
        <strain evidence="1">A8</strain>
    </source>
</reference>
<proteinExistence type="predicted"/>
<evidence type="ECO:0000313" key="1">
    <source>
        <dbReference type="EMBL" id="OQX03405.1"/>
    </source>
</evidence>
<evidence type="ECO:0000313" key="2">
    <source>
        <dbReference type="Proteomes" id="UP000192491"/>
    </source>
</evidence>
<dbReference type="EMBL" id="MTEJ01000409">
    <property type="protein sequence ID" value="OQX03405.1"/>
    <property type="molecule type" value="Genomic_DNA"/>
</dbReference>
<gene>
    <name evidence="1" type="ORF">BWK73_39650</name>
</gene>
<comment type="caution">
    <text evidence="1">The sequence shown here is derived from an EMBL/GenBank/DDBJ whole genome shotgun (WGS) entry which is preliminary data.</text>
</comment>
<dbReference type="Proteomes" id="UP000192491">
    <property type="component" value="Unassembled WGS sequence"/>
</dbReference>
<dbReference type="AlphaFoldDB" id="A0A1Y1QDR9"/>
<sequence>MNDVLYISREQELLACLRDAQFAAAIGNIDSVLKMQANIYQLLSEIVGEQTQQVLRLWTVPLHKE</sequence>
<name>A0A1Y1QDR9_9GAMM</name>
<protein>
    <submittedName>
        <fullName evidence="1">Uncharacterized protein</fullName>
    </submittedName>
</protein>
<organism evidence="1 2">
    <name type="scientific">Thiothrix lacustris</name>
    <dbReference type="NCBI Taxonomy" id="525917"/>
    <lineage>
        <taxon>Bacteria</taxon>
        <taxon>Pseudomonadati</taxon>
        <taxon>Pseudomonadota</taxon>
        <taxon>Gammaproteobacteria</taxon>
        <taxon>Thiotrichales</taxon>
        <taxon>Thiotrichaceae</taxon>
        <taxon>Thiothrix</taxon>
    </lineage>
</organism>